<feature type="transmembrane region" description="Helical" evidence="8">
    <location>
        <begin position="247"/>
        <end position="270"/>
    </location>
</feature>
<keyword evidence="12" id="KW-1185">Reference proteome</keyword>
<dbReference type="SMART" id="SM00382">
    <property type="entry name" value="AAA"/>
    <property type="match status" value="1"/>
</dbReference>
<dbReference type="PROSITE" id="PS00211">
    <property type="entry name" value="ABC_TRANSPORTER_1"/>
    <property type="match status" value="1"/>
</dbReference>
<dbReference type="InterPro" id="IPR003439">
    <property type="entry name" value="ABC_transporter-like_ATP-bd"/>
</dbReference>
<dbReference type="EMBL" id="PRDK01000005">
    <property type="protein sequence ID" value="MBE8714036.1"/>
    <property type="molecule type" value="Genomic_DNA"/>
</dbReference>
<gene>
    <name evidence="11" type="ORF">C4F49_10125</name>
</gene>
<keyword evidence="5 11" id="KW-0067">ATP-binding</keyword>
<comment type="caution">
    <text evidence="11">The sequence shown here is derived from an EMBL/GenBank/DDBJ whole genome shotgun (WGS) entry which is preliminary data.</text>
</comment>
<keyword evidence="7 8" id="KW-0472">Membrane</keyword>
<dbReference type="GO" id="GO:0015421">
    <property type="term" value="F:ABC-type oligopeptide transporter activity"/>
    <property type="evidence" value="ECO:0007669"/>
    <property type="project" value="TreeGrafter"/>
</dbReference>
<dbReference type="PANTHER" id="PTHR43394:SF1">
    <property type="entry name" value="ATP-BINDING CASSETTE SUB-FAMILY B MEMBER 10, MITOCHONDRIAL"/>
    <property type="match status" value="1"/>
</dbReference>
<evidence type="ECO:0000256" key="1">
    <source>
        <dbReference type="ARBA" id="ARBA00004651"/>
    </source>
</evidence>
<dbReference type="AlphaFoldDB" id="A0A928UZ44"/>
<evidence type="ECO:0000256" key="7">
    <source>
        <dbReference type="ARBA" id="ARBA00023136"/>
    </source>
</evidence>
<feature type="transmembrane region" description="Helical" evidence="8">
    <location>
        <begin position="28"/>
        <end position="51"/>
    </location>
</feature>
<evidence type="ECO:0000256" key="3">
    <source>
        <dbReference type="ARBA" id="ARBA00022692"/>
    </source>
</evidence>
<feature type="transmembrane region" description="Helical" evidence="8">
    <location>
        <begin position="170"/>
        <end position="188"/>
    </location>
</feature>
<protein>
    <submittedName>
        <fullName evidence="11">Antibiotic ABC transporter ATP-binding protein</fullName>
    </submittedName>
</protein>
<feature type="domain" description="ABC transmembrane type-1" evidence="10">
    <location>
        <begin position="31"/>
        <end position="313"/>
    </location>
</feature>
<evidence type="ECO:0000313" key="12">
    <source>
        <dbReference type="Proteomes" id="UP000616201"/>
    </source>
</evidence>
<keyword evidence="3 8" id="KW-0812">Transmembrane</keyword>
<proteinExistence type="predicted"/>
<comment type="subcellular location">
    <subcellularLocation>
        <location evidence="1">Cell membrane</location>
        <topology evidence="1">Multi-pass membrane protein</topology>
    </subcellularLocation>
</comment>
<feature type="transmembrane region" description="Helical" evidence="8">
    <location>
        <begin position="282"/>
        <end position="298"/>
    </location>
</feature>
<accession>A0A928UZ44</accession>
<dbReference type="Gene3D" id="1.20.1560.10">
    <property type="entry name" value="ABC transporter type 1, transmembrane domain"/>
    <property type="match status" value="1"/>
</dbReference>
<dbReference type="SUPFAM" id="SSF52540">
    <property type="entry name" value="P-loop containing nucleoside triphosphate hydrolases"/>
    <property type="match status" value="1"/>
</dbReference>
<feature type="transmembrane region" description="Helical" evidence="8">
    <location>
        <begin position="145"/>
        <end position="164"/>
    </location>
</feature>
<reference evidence="11" key="1">
    <citation type="submission" date="2018-02" db="EMBL/GenBank/DDBJ databases">
        <authorList>
            <person name="Vasarhelyi B.M."/>
            <person name="Deshmukh S."/>
            <person name="Balint B."/>
            <person name="Kukolya J."/>
        </authorList>
    </citation>
    <scope>NUCLEOTIDE SEQUENCE</scope>
    <source>
        <strain evidence="11">KB22</strain>
    </source>
</reference>
<dbReference type="PROSITE" id="PS50929">
    <property type="entry name" value="ABC_TM1F"/>
    <property type="match status" value="1"/>
</dbReference>
<evidence type="ECO:0000256" key="5">
    <source>
        <dbReference type="ARBA" id="ARBA00022840"/>
    </source>
</evidence>
<evidence type="ECO:0000259" key="9">
    <source>
        <dbReference type="PROSITE" id="PS50893"/>
    </source>
</evidence>
<keyword evidence="4" id="KW-0547">Nucleotide-binding</keyword>
<dbReference type="InterPro" id="IPR036640">
    <property type="entry name" value="ABC1_TM_sf"/>
</dbReference>
<dbReference type="InterPro" id="IPR017871">
    <property type="entry name" value="ABC_transporter-like_CS"/>
</dbReference>
<dbReference type="RefSeq" id="WP_196934186.1">
    <property type="nucleotide sequence ID" value="NZ_MU158697.1"/>
</dbReference>
<feature type="transmembrane region" description="Helical" evidence="8">
    <location>
        <begin position="71"/>
        <end position="88"/>
    </location>
</feature>
<dbReference type="CDD" id="cd03254">
    <property type="entry name" value="ABCC_Glucan_exporter_like"/>
    <property type="match status" value="1"/>
</dbReference>
<keyword evidence="2" id="KW-0813">Transport</keyword>
<dbReference type="Gene3D" id="3.40.50.300">
    <property type="entry name" value="P-loop containing nucleotide triphosphate hydrolases"/>
    <property type="match status" value="1"/>
</dbReference>
<evidence type="ECO:0000256" key="2">
    <source>
        <dbReference type="ARBA" id="ARBA00022448"/>
    </source>
</evidence>
<dbReference type="GO" id="GO:0016887">
    <property type="term" value="F:ATP hydrolysis activity"/>
    <property type="evidence" value="ECO:0007669"/>
    <property type="project" value="InterPro"/>
</dbReference>
<sequence>MKQENIAGKAYDSKLLSRLAKYISPYKGIFWISVVLTILLAAVAPALPLLIEHTLDRYILSGDYSGLNKMLIAMMALLIGQTVIRYYHTLTTNTLGQSVIRDIRIQIFNHITNLRLKYFDNTPIGRLITRTISDLETIANIFSEGLIQIIGDLLQLVVILGVMLYTDWQLTLIVLIPMPLMIVATYIFKEAMKSAFQSVRLWVSNLNTFLQEHISGMGIIQYFAREDQELRKFKAINKEHRDANIRANWYFSIFFPVLEIIMAISLGLLVWYGSKQILGDKISPGVVVAFIMYINMIFRPIRELIDKFNTLQMGMVSAERIFDVLDTNEFTPNNGTYKPETVRGEIEFQHVWFAYNDENWVLKDVSFKAEAGETLALVGATGAGKSSIINILSRFYEIQKGTILLDGVDIREYDLNFLRQTISTVLQDVFLFSDSVINNINLNNQEISKESIIDAAKQVGAYDFIMRLPGGFDYEVQERGATLSSGQAQLISFIRALVHDPKILILDEATSSIDTETEVLIQSAIENLMEGRTAIVIAHRLSTIQKADKIIVLDKGEIKEMGSHQQLLAIEGYYKKLYDLQFNSAGI</sequence>
<name>A0A928UZ44_9SPHI</name>
<dbReference type="FunFam" id="3.40.50.300:FF:000287">
    <property type="entry name" value="Multidrug ABC transporter ATP-binding protein"/>
    <property type="match status" value="1"/>
</dbReference>
<evidence type="ECO:0000256" key="6">
    <source>
        <dbReference type="ARBA" id="ARBA00022989"/>
    </source>
</evidence>
<dbReference type="CDD" id="cd18544">
    <property type="entry name" value="ABC_6TM_TmrA_like"/>
    <property type="match status" value="1"/>
</dbReference>
<dbReference type="GO" id="GO:0005886">
    <property type="term" value="C:plasma membrane"/>
    <property type="evidence" value="ECO:0007669"/>
    <property type="project" value="UniProtKB-SubCell"/>
</dbReference>
<dbReference type="PANTHER" id="PTHR43394">
    <property type="entry name" value="ATP-DEPENDENT PERMEASE MDL1, MITOCHONDRIAL"/>
    <property type="match status" value="1"/>
</dbReference>
<dbReference type="Pfam" id="PF00664">
    <property type="entry name" value="ABC_membrane"/>
    <property type="match status" value="1"/>
</dbReference>
<dbReference type="InterPro" id="IPR027417">
    <property type="entry name" value="P-loop_NTPase"/>
</dbReference>
<evidence type="ECO:0000259" key="10">
    <source>
        <dbReference type="PROSITE" id="PS50929"/>
    </source>
</evidence>
<dbReference type="Proteomes" id="UP000616201">
    <property type="component" value="Unassembled WGS sequence"/>
</dbReference>
<feature type="domain" description="ABC transporter" evidence="9">
    <location>
        <begin position="346"/>
        <end position="580"/>
    </location>
</feature>
<keyword evidence="6 8" id="KW-1133">Transmembrane helix</keyword>
<dbReference type="PROSITE" id="PS50893">
    <property type="entry name" value="ABC_TRANSPORTER_2"/>
    <property type="match status" value="1"/>
</dbReference>
<dbReference type="InterPro" id="IPR003593">
    <property type="entry name" value="AAA+_ATPase"/>
</dbReference>
<dbReference type="InterPro" id="IPR011527">
    <property type="entry name" value="ABC1_TM_dom"/>
</dbReference>
<dbReference type="SUPFAM" id="SSF90123">
    <property type="entry name" value="ABC transporter transmembrane region"/>
    <property type="match status" value="1"/>
</dbReference>
<evidence type="ECO:0000313" key="11">
    <source>
        <dbReference type="EMBL" id="MBE8714036.1"/>
    </source>
</evidence>
<dbReference type="Pfam" id="PF00005">
    <property type="entry name" value="ABC_tran"/>
    <property type="match status" value="1"/>
</dbReference>
<dbReference type="InterPro" id="IPR039421">
    <property type="entry name" value="Type_1_exporter"/>
</dbReference>
<evidence type="ECO:0000256" key="8">
    <source>
        <dbReference type="SAM" id="Phobius"/>
    </source>
</evidence>
<organism evidence="11 12">
    <name type="scientific">Sphingobacterium hungaricum</name>
    <dbReference type="NCBI Taxonomy" id="2082723"/>
    <lineage>
        <taxon>Bacteria</taxon>
        <taxon>Pseudomonadati</taxon>
        <taxon>Bacteroidota</taxon>
        <taxon>Sphingobacteriia</taxon>
        <taxon>Sphingobacteriales</taxon>
        <taxon>Sphingobacteriaceae</taxon>
        <taxon>Sphingobacterium</taxon>
    </lineage>
</organism>
<dbReference type="GO" id="GO:0005524">
    <property type="term" value="F:ATP binding"/>
    <property type="evidence" value="ECO:0007669"/>
    <property type="project" value="UniProtKB-KW"/>
</dbReference>
<evidence type="ECO:0000256" key="4">
    <source>
        <dbReference type="ARBA" id="ARBA00022741"/>
    </source>
</evidence>